<proteinExistence type="inferred from homology"/>
<organism evidence="4 5">
    <name type="scientific">Yersinia canariae</name>
    <dbReference type="NCBI Taxonomy" id="2607663"/>
    <lineage>
        <taxon>Bacteria</taxon>
        <taxon>Pseudomonadati</taxon>
        <taxon>Pseudomonadota</taxon>
        <taxon>Gammaproteobacteria</taxon>
        <taxon>Enterobacterales</taxon>
        <taxon>Yersiniaceae</taxon>
        <taxon>Yersinia</taxon>
    </lineage>
</organism>
<dbReference type="SUPFAM" id="SSF101801">
    <property type="entry name" value="Surface presentation of antigens (SPOA)"/>
    <property type="match status" value="1"/>
</dbReference>
<dbReference type="Gene3D" id="2.30.330.10">
    <property type="entry name" value="SpoA-like"/>
    <property type="match status" value="1"/>
</dbReference>
<dbReference type="EMBL" id="CP043727">
    <property type="protein sequence ID" value="QHB33877.1"/>
    <property type="molecule type" value="Genomic_DNA"/>
</dbReference>
<evidence type="ECO:0000313" key="4">
    <source>
        <dbReference type="EMBL" id="QHB33877.1"/>
    </source>
</evidence>
<dbReference type="Pfam" id="PF01052">
    <property type="entry name" value="FliMN_C"/>
    <property type="match status" value="1"/>
</dbReference>
<dbReference type="PRINTS" id="PR00956">
    <property type="entry name" value="FLGMOTORFLIN"/>
</dbReference>
<dbReference type="InterPro" id="IPR001172">
    <property type="entry name" value="FliN_T3SS_HrcQb"/>
</dbReference>
<dbReference type="GO" id="GO:0009425">
    <property type="term" value="C:bacterial-type flagellum basal body"/>
    <property type="evidence" value="ECO:0007669"/>
    <property type="project" value="InterPro"/>
</dbReference>
<feature type="domain" description="SpaO FliM/N C-terminal related" evidence="3">
    <location>
        <begin position="148"/>
        <end position="208"/>
    </location>
</feature>
<dbReference type="GO" id="GO:0006935">
    <property type="term" value="P:chemotaxis"/>
    <property type="evidence" value="ECO:0007669"/>
    <property type="project" value="InterPro"/>
</dbReference>
<evidence type="ECO:0000259" key="3">
    <source>
        <dbReference type="Pfam" id="PF26304"/>
    </source>
</evidence>
<evidence type="ECO:0000256" key="1">
    <source>
        <dbReference type="ARBA" id="ARBA00009226"/>
    </source>
</evidence>
<dbReference type="GO" id="GO:0071973">
    <property type="term" value="P:bacterial-type flagellum-dependent cell motility"/>
    <property type="evidence" value="ECO:0007669"/>
    <property type="project" value="InterPro"/>
</dbReference>
<comment type="similarity">
    <text evidence="1">Belongs to the FliN/MopA/SpaO family.</text>
</comment>
<accession>A0A857F2C4</accession>
<name>A0A857F2C4_9GAMM</name>
<dbReference type="InterPro" id="IPR036429">
    <property type="entry name" value="SpoA-like_sf"/>
</dbReference>
<dbReference type="GO" id="GO:0003774">
    <property type="term" value="F:cytoskeletal motor activity"/>
    <property type="evidence" value="ECO:0007669"/>
    <property type="project" value="InterPro"/>
</dbReference>
<dbReference type="InterPro" id="IPR058805">
    <property type="entry name" value="SpaO_FliMN_C_rel"/>
</dbReference>
<protein>
    <submittedName>
        <fullName evidence="4">Type III secretion protein</fullName>
    </submittedName>
</protein>
<dbReference type="KEGG" id="yca:F0T03_18060"/>
<dbReference type="InterPro" id="IPR001543">
    <property type="entry name" value="FliN-like_C"/>
</dbReference>
<gene>
    <name evidence="4" type="ORF">F0T03_18060</name>
</gene>
<keyword evidence="5" id="KW-1185">Reference proteome</keyword>
<sequence>MMLNIRRLSKRQIQVRHWQQCYQPDRNAITPQAGERYFRLELSSATEKFSALVPVDSWCRFRWPQLNSCAWQELDNQSLVRIFTQENGCRTFFADTFRVVSLDVIDGEAASQPWLTVEESTLGTVLIASPFSLLEAVPAKSLLRKSVTQPVDWVLGYSHISARLLQSLALRDVLCIQQLQLYLTVMGRPVARFQKQQEGVFVVEENIDDMQATQDTEPTLDEMLPENVVGRFDVAKLTVKLTFVLGHSEIPFEELIHIQPGSVYTLGADKDREVKVYANKQLVAEGELIYIGNGEELGLEVTKLACPVSLGA</sequence>
<dbReference type="RefSeq" id="WP_159679819.1">
    <property type="nucleotide sequence ID" value="NZ_CP043727.1"/>
</dbReference>
<reference evidence="5" key="1">
    <citation type="submission" date="2019-09" db="EMBL/GenBank/DDBJ databases">
        <title>Yersinia canariae sp. nov., isolated from a human yersiniosis case.</title>
        <authorList>
            <person name="Nguyen S.V."/>
            <person name="Greig D."/>
            <person name="Hurley D."/>
            <person name="Cao Y."/>
            <person name="McCabe E."/>
            <person name="Mitchell M."/>
            <person name="Jenkins C."/>
            <person name="Fanning S."/>
        </authorList>
    </citation>
    <scope>NUCLEOTIDE SEQUENCE [LARGE SCALE GENOMIC DNA]</scope>
    <source>
        <strain evidence="5">NCTC 14382</strain>
    </source>
</reference>
<evidence type="ECO:0000313" key="5">
    <source>
        <dbReference type="Proteomes" id="UP000464402"/>
    </source>
</evidence>
<dbReference type="Pfam" id="PF26304">
    <property type="entry name" value="FliMN_C_rel"/>
    <property type="match status" value="1"/>
</dbReference>
<evidence type="ECO:0000259" key="2">
    <source>
        <dbReference type="Pfam" id="PF01052"/>
    </source>
</evidence>
<dbReference type="Proteomes" id="UP000464402">
    <property type="component" value="Chromosome"/>
</dbReference>
<feature type="domain" description="Flagellar motor switch protein FliN-like C-terminal" evidence="2">
    <location>
        <begin position="235"/>
        <end position="304"/>
    </location>
</feature>
<dbReference type="AlphaFoldDB" id="A0A857F2C4"/>